<dbReference type="EMBL" id="JAUZQC010000025">
    <property type="protein sequence ID" value="KAK5848556.1"/>
    <property type="molecule type" value="Genomic_DNA"/>
</dbReference>
<sequence>MKKALNPPGGGAAPVPGLGASLRCQGIPGPCDDVTWVRAPASCACLSVHGSVPLKLSSAQLDPPPARLCVKQRNKELDAERLRAERGAVAARRRQPSNGIISR</sequence>
<gene>
    <name evidence="1" type="ORF">PBY51_006159</name>
</gene>
<keyword evidence="2" id="KW-1185">Reference proteome</keyword>
<organism evidence="1 2">
    <name type="scientific">Eleginops maclovinus</name>
    <name type="common">Patagonian blennie</name>
    <name type="synonym">Eleginus maclovinus</name>
    <dbReference type="NCBI Taxonomy" id="56733"/>
    <lineage>
        <taxon>Eukaryota</taxon>
        <taxon>Metazoa</taxon>
        <taxon>Chordata</taxon>
        <taxon>Craniata</taxon>
        <taxon>Vertebrata</taxon>
        <taxon>Euteleostomi</taxon>
        <taxon>Actinopterygii</taxon>
        <taxon>Neopterygii</taxon>
        <taxon>Teleostei</taxon>
        <taxon>Neoteleostei</taxon>
        <taxon>Acanthomorphata</taxon>
        <taxon>Eupercaria</taxon>
        <taxon>Perciformes</taxon>
        <taxon>Notothenioidei</taxon>
        <taxon>Eleginopidae</taxon>
        <taxon>Eleginops</taxon>
    </lineage>
</organism>
<protein>
    <submittedName>
        <fullName evidence="1">Uncharacterized protein</fullName>
    </submittedName>
</protein>
<evidence type="ECO:0000313" key="2">
    <source>
        <dbReference type="Proteomes" id="UP001346869"/>
    </source>
</evidence>
<evidence type="ECO:0000313" key="1">
    <source>
        <dbReference type="EMBL" id="KAK5848556.1"/>
    </source>
</evidence>
<comment type="caution">
    <text evidence="1">The sequence shown here is derived from an EMBL/GenBank/DDBJ whole genome shotgun (WGS) entry which is preliminary data.</text>
</comment>
<reference evidence="1 2" key="2">
    <citation type="journal article" date="2023" name="Mol. Biol. Evol.">
        <title>Genomics of Secondarily Temperate Adaptation in the Only Non-Antarctic Icefish.</title>
        <authorList>
            <person name="Rivera-Colon A.G."/>
            <person name="Rayamajhi N."/>
            <person name="Minhas B.F."/>
            <person name="Madrigal G."/>
            <person name="Bilyk K.T."/>
            <person name="Yoon V."/>
            <person name="Hune M."/>
            <person name="Gregory S."/>
            <person name="Cheng C.H.C."/>
            <person name="Catchen J.M."/>
        </authorList>
    </citation>
    <scope>NUCLEOTIDE SEQUENCE [LARGE SCALE GENOMIC DNA]</scope>
    <source>
        <strain evidence="1">JMC-PN-2008</strain>
    </source>
</reference>
<name>A0AAN7WTE9_ELEMC</name>
<reference evidence="1 2" key="1">
    <citation type="journal article" date="2023" name="Genes (Basel)">
        <title>Chromosome-Level Genome Assembly and Circadian Gene Repertoire of the Patagonia Blennie Eleginops maclovinus-The Closest Ancestral Proxy of Antarctic Cryonotothenioids.</title>
        <authorList>
            <person name="Cheng C.C."/>
            <person name="Rivera-Colon A.G."/>
            <person name="Minhas B.F."/>
            <person name="Wilson L."/>
            <person name="Rayamajhi N."/>
            <person name="Vargas-Chacoff L."/>
            <person name="Catchen J.M."/>
        </authorList>
    </citation>
    <scope>NUCLEOTIDE SEQUENCE [LARGE SCALE GENOMIC DNA]</scope>
    <source>
        <strain evidence="1">JMC-PN-2008</strain>
    </source>
</reference>
<proteinExistence type="predicted"/>
<dbReference type="Proteomes" id="UP001346869">
    <property type="component" value="Unassembled WGS sequence"/>
</dbReference>
<dbReference type="AlphaFoldDB" id="A0AAN7WTE9"/>
<accession>A0AAN7WTE9</accession>